<dbReference type="AlphaFoldDB" id="A0A964RQ94"/>
<dbReference type="EMBL" id="WSRQ01000034">
    <property type="protein sequence ID" value="MVX65578.1"/>
    <property type="molecule type" value="Genomic_DNA"/>
</dbReference>
<dbReference type="Proteomes" id="UP000656077">
    <property type="component" value="Unassembled WGS sequence"/>
</dbReference>
<evidence type="ECO:0000313" key="2">
    <source>
        <dbReference type="Proteomes" id="UP000656077"/>
    </source>
</evidence>
<protein>
    <submittedName>
        <fullName evidence="1">Uncharacterized protein</fullName>
    </submittedName>
</protein>
<proteinExistence type="predicted"/>
<organism evidence="1 2">
    <name type="scientific">Clostridium chromiireducens</name>
    <dbReference type="NCBI Taxonomy" id="225345"/>
    <lineage>
        <taxon>Bacteria</taxon>
        <taxon>Bacillati</taxon>
        <taxon>Bacillota</taxon>
        <taxon>Clostridia</taxon>
        <taxon>Eubacteriales</taxon>
        <taxon>Clostridiaceae</taxon>
        <taxon>Clostridium</taxon>
    </lineage>
</organism>
<reference evidence="1" key="1">
    <citation type="submission" date="2019-12" db="EMBL/GenBank/DDBJ databases">
        <title>Microbes associate with the intestines of laboratory mice.</title>
        <authorList>
            <person name="Navarre W."/>
            <person name="Wong E."/>
        </authorList>
    </citation>
    <scope>NUCLEOTIDE SEQUENCE</scope>
    <source>
        <strain evidence="1">NM79_F5</strain>
    </source>
</reference>
<name>A0A964RQ94_9CLOT</name>
<sequence>MKTWEAKLYIKTYYNFKEEINIDGVRLYYDDGCGSNFAIINLESKSIDEAERTAIAEVSTIMKVLRYTLDSTFECTIFSVNETTEGQKLKEGFTDLDTTMKVVKDFPVDKVNEIKDLLHKYYVADEIGKKAFNYFVDGFNIKDHGDEAFLNFFKSIEIVSNKYLGQAKIEKANETSEEINKLLSKLQKAIEVMNIKKINGISKQLYSLGFIEAKRKLKIALKNLGLDEYEKQINDLPDLRKNVAHGMIEYEPITFEQMTICKDIAKKVILKYLEKNQIDNKI</sequence>
<dbReference type="RefSeq" id="WP_160360288.1">
    <property type="nucleotide sequence ID" value="NZ_WSRQ01000034.1"/>
</dbReference>
<accession>A0A964RQ94</accession>
<comment type="caution">
    <text evidence="1">The sequence shown here is derived from an EMBL/GenBank/DDBJ whole genome shotgun (WGS) entry which is preliminary data.</text>
</comment>
<gene>
    <name evidence="1" type="ORF">GKZ28_18005</name>
</gene>
<evidence type="ECO:0000313" key="1">
    <source>
        <dbReference type="EMBL" id="MVX65578.1"/>
    </source>
</evidence>